<feature type="region of interest" description="Disordered" evidence="5">
    <location>
        <begin position="1"/>
        <end position="24"/>
    </location>
</feature>
<dbReference type="InterPro" id="IPR003514">
    <property type="entry name" value="Microviridae_protein_F"/>
</dbReference>
<proteinExistence type="predicted"/>
<evidence type="ECO:0000256" key="2">
    <source>
        <dbReference type="ARBA" id="ARBA00022431"/>
    </source>
</evidence>
<dbReference type="Pfam" id="PF02305">
    <property type="entry name" value="Phage_F"/>
    <property type="match status" value="1"/>
</dbReference>
<accession>A0AAU8B868</accession>
<evidence type="ECO:0000313" key="6">
    <source>
        <dbReference type="EMBL" id="XCD07731.1"/>
    </source>
</evidence>
<dbReference type="GO" id="GO:0005198">
    <property type="term" value="F:structural molecule activity"/>
    <property type="evidence" value="ECO:0007669"/>
    <property type="project" value="InterPro"/>
</dbReference>
<sequence length="706" mass="79818">MNTANSSPVSPERNANQAAPINNEGYNSFDHSRLELYTQRFSEVMPCYFDKCIEGDNVVNQATQDVRTFALQSPLMNNLKMYRSFYAVPLSAIAPKSWEYLLRQPNRGQDITFADYDISGTFKQVFALPLTLLKKCQSMLAPDDTSVSASVKNVTMALLAYYGSLYFSNNGLFKALGYTAPTRTRTVLAAGDSTPISSVWDRMYSALVDMICDGGHLNIHYFNENNGMFSLNGTVDKTVQKYTPSEVFNFLSAASFYGSLYIEADSKQASTMTVYEPLKKLVLEALSANFLTNVEAITTRVSLRPLIAYQTIMAQFFSSSNVDSVYNAKAYTDTALSLVTKAHQICRLISTTADVVNSPFVYSSKVNGVDVFYDAYSGHYNEYMANAFDKMISHAENPYLQMAYQSFMCKVANSIVGIGHSLRFSDYFTGSRTRPLAVGDTTIQVNDNAIQVVDVNKSLWIQRFLNAVNRGRQDIYDYLKQLTGVEPPHHMAEPIPLVSEQYNISGMEIENTAEKQGNIVTLLRNNDSRYQYKYFATEPTYIIGVTYFSILSVYQNATDRTYFMDDRLDWFNSFLQNIGDQPVFARELDSQYLIDANSYDTSVFGYQQRYAEFKNAVSHARGGFIDGSLPGWSILFNNSQYHDKDQFYGVQNLKLDSGFLRNFDNIFDPLFASLTGKSQSDRFHFVISTYYNNPYNSKQKKVSNLL</sequence>
<protein>
    <submittedName>
        <fullName evidence="6">Major capsid protein</fullName>
    </submittedName>
</protein>
<reference evidence="6" key="1">
    <citation type="submission" date="2024-03" db="EMBL/GenBank/DDBJ databases">
        <title>Diverse circular DNA viruses in blood, oral, and fecal samples of captive lemurs.</title>
        <authorList>
            <person name="Paietta E.N."/>
            <person name="Kraberger S."/>
            <person name="Lund M.C."/>
            <person name="Custer J.M."/>
            <person name="Vargas K.M."/>
            <person name="Ehmke E.E."/>
            <person name="Yoder A.D."/>
            <person name="Varsani A."/>
        </authorList>
    </citation>
    <scope>NUCLEOTIDE SEQUENCE</scope>
    <source>
        <strain evidence="6">Duke_28FS_46</strain>
    </source>
</reference>
<dbReference type="InterPro" id="IPR037002">
    <property type="entry name" value="Microviridae_protein_F_sf"/>
</dbReference>
<organism evidence="6">
    <name type="scientific">Dulem virus 234</name>
    <dbReference type="NCBI Taxonomy" id="3145711"/>
    <lineage>
        <taxon>Viruses</taxon>
        <taxon>Monodnaviria</taxon>
        <taxon>Sangervirae</taxon>
        <taxon>Phixviricota</taxon>
        <taxon>Malgrandaviricetes</taxon>
        <taxon>Petitvirales</taxon>
        <taxon>Microviridae</taxon>
        <taxon>Microvirus</taxon>
    </lineage>
</organism>
<evidence type="ECO:0000256" key="5">
    <source>
        <dbReference type="SAM" id="MobiDB-lite"/>
    </source>
</evidence>
<keyword evidence="4" id="KW-0946">Virion</keyword>
<dbReference type="Gene3D" id="2.60.169.10">
    <property type="entry name" value="Microviridae F protein"/>
    <property type="match status" value="2"/>
</dbReference>
<evidence type="ECO:0000256" key="3">
    <source>
        <dbReference type="ARBA" id="ARBA00022561"/>
    </source>
</evidence>
<dbReference type="GO" id="GO:0039615">
    <property type="term" value="C:T=1 icosahedral viral capsid"/>
    <property type="evidence" value="ECO:0007669"/>
    <property type="project" value="UniProtKB-KW"/>
</dbReference>
<keyword evidence="2" id="KW-1140">T=1 icosahedral capsid protein</keyword>
<evidence type="ECO:0000256" key="4">
    <source>
        <dbReference type="ARBA" id="ARBA00022844"/>
    </source>
</evidence>
<evidence type="ECO:0000256" key="1">
    <source>
        <dbReference type="ARBA" id="ARBA00004328"/>
    </source>
</evidence>
<keyword evidence="3" id="KW-0167">Capsid protein</keyword>
<dbReference type="EMBL" id="PP511804">
    <property type="protein sequence ID" value="XCD07731.1"/>
    <property type="molecule type" value="Genomic_DNA"/>
</dbReference>
<name>A0AAU8B868_9VIRU</name>
<comment type="subcellular location">
    <subcellularLocation>
        <location evidence="1">Virion</location>
    </subcellularLocation>
</comment>